<keyword evidence="5 8" id="KW-0812">Transmembrane</keyword>
<dbReference type="GO" id="GO:0009103">
    <property type="term" value="P:lipopolysaccharide biosynthetic process"/>
    <property type="evidence" value="ECO:0007669"/>
    <property type="project" value="UniProtKB-ARBA"/>
</dbReference>
<proteinExistence type="predicted"/>
<keyword evidence="4" id="KW-0808">Transferase</keyword>
<keyword evidence="2" id="KW-1003">Cell membrane</keyword>
<dbReference type="Proteomes" id="UP000031532">
    <property type="component" value="Unassembled WGS sequence"/>
</dbReference>
<evidence type="ECO:0000259" key="9">
    <source>
        <dbReference type="Pfam" id="PF13231"/>
    </source>
</evidence>
<keyword evidence="11" id="KW-1185">Reference proteome</keyword>
<feature type="transmembrane region" description="Helical" evidence="8">
    <location>
        <begin position="195"/>
        <end position="225"/>
    </location>
</feature>
<comment type="caution">
    <text evidence="10">The sequence shown here is derived from an EMBL/GenBank/DDBJ whole genome shotgun (WGS) entry which is preliminary data.</text>
</comment>
<evidence type="ECO:0000313" key="11">
    <source>
        <dbReference type="Proteomes" id="UP000031532"/>
    </source>
</evidence>
<evidence type="ECO:0000256" key="6">
    <source>
        <dbReference type="ARBA" id="ARBA00022989"/>
    </source>
</evidence>
<dbReference type="GO" id="GO:0005886">
    <property type="term" value="C:plasma membrane"/>
    <property type="evidence" value="ECO:0007669"/>
    <property type="project" value="UniProtKB-SubCell"/>
</dbReference>
<sequence>MPTLRHVNFKWLRLLFIIILCVGIAFRVTNIDKKVYWHDEAYTSLRIAGYTMKDFSQGAYAHRDSSIKYLQTFQRFKPGSQLKDTIHSLAVEDSQHPPLYYVLLRFWVKLFGNSVTAIRSLSIFFSFLVFPCLYWLCLELFQSYLIAWMAIALLAVSPVHVLFAQEARQYALWTVTILGSSAALLRAIRLNKTQIWIVYAFALATSFYTFFLSGLVAVAHGIYVFIIEKFKLSKRAIAYLLSSGLSLLLFTPWILSLIQNYSMFQMTTGWTNNALPADIFSRRWLLNIGHVFFDLGLEKDPEFLIVYFLLLFLIVYAVYFTIRHAPLRVWLFIITLMAATTLPLLIPDIIKGGQRSIVPRYLFPGYLSIQLVVAYLLSKKISQSRLLARRIWQAIATLLILAGIISCTLSSQANTWWIKEISYSNPQVASFLNRANNPLIVSTNGCINNGNLLSLSYLLEPKVRLRLVDIAPLKEIPKNSGDIFIYGDCTEPVRDSLIKKKHKLELILPYLWQLKSGKEN</sequence>
<feature type="transmembrane region" description="Helical" evidence="8">
    <location>
        <begin position="303"/>
        <end position="322"/>
    </location>
</feature>
<feature type="transmembrane region" description="Helical" evidence="8">
    <location>
        <begin position="390"/>
        <end position="411"/>
    </location>
</feature>
<feature type="transmembrane region" description="Helical" evidence="8">
    <location>
        <begin position="329"/>
        <end position="346"/>
    </location>
</feature>
<dbReference type="InterPro" id="IPR050297">
    <property type="entry name" value="LipidA_mod_glycosyltrf_83"/>
</dbReference>
<evidence type="ECO:0000256" key="8">
    <source>
        <dbReference type="SAM" id="Phobius"/>
    </source>
</evidence>
<dbReference type="GO" id="GO:0016763">
    <property type="term" value="F:pentosyltransferase activity"/>
    <property type="evidence" value="ECO:0007669"/>
    <property type="project" value="TreeGrafter"/>
</dbReference>
<feature type="transmembrane region" description="Helical" evidence="8">
    <location>
        <begin position="12"/>
        <end position="29"/>
    </location>
</feature>
<protein>
    <recommendedName>
        <fullName evidence="9">Glycosyltransferase RgtA/B/C/D-like domain-containing protein</fullName>
    </recommendedName>
</protein>
<feature type="transmembrane region" description="Helical" evidence="8">
    <location>
        <begin position="170"/>
        <end position="189"/>
    </location>
</feature>
<dbReference type="AlphaFoldDB" id="A0A9X5I442"/>
<name>A0A9X5I442_9CYAN</name>
<reference evidence="10 11" key="1">
    <citation type="journal article" date="2015" name="Genome Announc.">
        <title>Draft Genome Sequence of the Terrestrial Cyanobacterium Scytonema millei VB511283, Isolated from Eastern India.</title>
        <authorList>
            <person name="Sen D."/>
            <person name="Chandrababunaidu M.M."/>
            <person name="Singh D."/>
            <person name="Sanghi N."/>
            <person name="Ghorai A."/>
            <person name="Mishra G.P."/>
            <person name="Madduluri M."/>
            <person name="Adhikary S.P."/>
            <person name="Tripathy S."/>
        </authorList>
    </citation>
    <scope>NUCLEOTIDE SEQUENCE [LARGE SCALE GENOMIC DNA]</scope>
    <source>
        <strain evidence="10 11">VB511283</strain>
    </source>
</reference>
<dbReference type="Pfam" id="PF13231">
    <property type="entry name" value="PMT_2"/>
    <property type="match status" value="1"/>
</dbReference>
<dbReference type="RefSeq" id="WP_039715572.1">
    <property type="nucleotide sequence ID" value="NZ_JTJC03000001.1"/>
</dbReference>
<gene>
    <name evidence="10" type="ORF">QH73_0005765</name>
</gene>
<feature type="transmembrane region" description="Helical" evidence="8">
    <location>
        <begin position="142"/>
        <end position="163"/>
    </location>
</feature>
<evidence type="ECO:0000256" key="5">
    <source>
        <dbReference type="ARBA" id="ARBA00022692"/>
    </source>
</evidence>
<comment type="subcellular location">
    <subcellularLocation>
        <location evidence="1">Cell membrane</location>
        <topology evidence="1">Multi-pass membrane protein</topology>
    </subcellularLocation>
</comment>
<keyword evidence="6 8" id="KW-1133">Transmembrane helix</keyword>
<dbReference type="EMBL" id="JTJC03000001">
    <property type="protein sequence ID" value="NHC34172.1"/>
    <property type="molecule type" value="Genomic_DNA"/>
</dbReference>
<dbReference type="PANTHER" id="PTHR33908:SF11">
    <property type="entry name" value="MEMBRANE PROTEIN"/>
    <property type="match status" value="1"/>
</dbReference>
<evidence type="ECO:0000256" key="7">
    <source>
        <dbReference type="ARBA" id="ARBA00023136"/>
    </source>
</evidence>
<evidence type="ECO:0000256" key="4">
    <source>
        <dbReference type="ARBA" id="ARBA00022679"/>
    </source>
</evidence>
<keyword evidence="7 8" id="KW-0472">Membrane</keyword>
<feature type="transmembrane region" description="Helical" evidence="8">
    <location>
        <begin position="117"/>
        <end position="136"/>
    </location>
</feature>
<accession>A0A9X5I442</accession>
<evidence type="ECO:0000256" key="1">
    <source>
        <dbReference type="ARBA" id="ARBA00004651"/>
    </source>
</evidence>
<evidence type="ECO:0000256" key="3">
    <source>
        <dbReference type="ARBA" id="ARBA00022676"/>
    </source>
</evidence>
<dbReference type="InterPro" id="IPR038731">
    <property type="entry name" value="RgtA/B/C-like"/>
</dbReference>
<feature type="transmembrane region" description="Helical" evidence="8">
    <location>
        <begin position="237"/>
        <end position="258"/>
    </location>
</feature>
<organism evidence="10 11">
    <name type="scientific">Scytonema millei VB511283</name>
    <dbReference type="NCBI Taxonomy" id="1245923"/>
    <lineage>
        <taxon>Bacteria</taxon>
        <taxon>Bacillati</taxon>
        <taxon>Cyanobacteriota</taxon>
        <taxon>Cyanophyceae</taxon>
        <taxon>Nostocales</taxon>
        <taxon>Scytonemataceae</taxon>
        <taxon>Scytonema</taxon>
    </lineage>
</organism>
<feature type="transmembrane region" description="Helical" evidence="8">
    <location>
        <begin position="358"/>
        <end position="378"/>
    </location>
</feature>
<keyword evidence="3" id="KW-0328">Glycosyltransferase</keyword>
<evidence type="ECO:0000256" key="2">
    <source>
        <dbReference type="ARBA" id="ARBA00022475"/>
    </source>
</evidence>
<evidence type="ECO:0000313" key="10">
    <source>
        <dbReference type="EMBL" id="NHC34172.1"/>
    </source>
</evidence>
<feature type="domain" description="Glycosyltransferase RgtA/B/C/D-like" evidence="9">
    <location>
        <begin position="95"/>
        <end position="254"/>
    </location>
</feature>
<dbReference type="PANTHER" id="PTHR33908">
    <property type="entry name" value="MANNOSYLTRANSFERASE YKCB-RELATED"/>
    <property type="match status" value="1"/>
</dbReference>
<dbReference type="OrthoDB" id="495800at2"/>